<keyword evidence="3" id="KW-1185">Reference proteome</keyword>
<dbReference type="AlphaFoldDB" id="A0A2V3IJS4"/>
<feature type="region of interest" description="Disordered" evidence="1">
    <location>
        <begin position="17"/>
        <end position="85"/>
    </location>
</feature>
<gene>
    <name evidence="2" type="ORF">BWQ96_07935</name>
</gene>
<sequence>MQSAFVSAIPLQSTRVRTSPSICMTEKPADESSQPKPESSPSPSPSTSRKKTVKSNASFKNEFLPEFGVKGPGSRPPWDLRPKSLRKEVENPEVCDCCRGTGIMTCSFCSGTDFQKADGSFSKCPACDGKKQVQCSVCFGTKKNIELEGSWWEKGIAALFSK</sequence>
<evidence type="ECO:0000256" key="1">
    <source>
        <dbReference type="SAM" id="MobiDB-lite"/>
    </source>
</evidence>
<dbReference type="PANTHER" id="PTHR15852:SF54">
    <property type="entry name" value="PROTEIN SSUH2 HOMOLOG"/>
    <property type="match status" value="1"/>
</dbReference>
<dbReference type="OrthoDB" id="10425106at2759"/>
<evidence type="ECO:0008006" key="4">
    <source>
        <dbReference type="Google" id="ProtNLM"/>
    </source>
</evidence>
<reference evidence="2 3" key="1">
    <citation type="journal article" date="2018" name="Mol. Biol. Evol.">
        <title>Analysis of the draft genome of the red seaweed Gracilariopsis chorda provides insights into genome size evolution in Rhodophyta.</title>
        <authorList>
            <person name="Lee J."/>
            <person name="Yang E.C."/>
            <person name="Graf L."/>
            <person name="Yang J.H."/>
            <person name="Qiu H."/>
            <person name="Zel Zion U."/>
            <person name="Chan C.X."/>
            <person name="Stephens T.G."/>
            <person name="Weber A.P.M."/>
            <person name="Boo G.H."/>
            <person name="Boo S.M."/>
            <person name="Kim K.M."/>
            <person name="Shin Y."/>
            <person name="Jung M."/>
            <person name="Lee S.J."/>
            <person name="Yim H.S."/>
            <person name="Lee J.H."/>
            <person name="Bhattacharya D."/>
            <person name="Yoon H.S."/>
        </authorList>
    </citation>
    <scope>NUCLEOTIDE SEQUENCE [LARGE SCALE GENOMIC DNA]</scope>
    <source>
        <strain evidence="2 3">SKKU-2015</strain>
        <tissue evidence="2">Whole body</tissue>
    </source>
</reference>
<organism evidence="2 3">
    <name type="scientific">Gracilariopsis chorda</name>
    <dbReference type="NCBI Taxonomy" id="448386"/>
    <lineage>
        <taxon>Eukaryota</taxon>
        <taxon>Rhodophyta</taxon>
        <taxon>Florideophyceae</taxon>
        <taxon>Rhodymeniophycidae</taxon>
        <taxon>Gracilariales</taxon>
        <taxon>Gracilariaceae</taxon>
        <taxon>Gracilariopsis</taxon>
    </lineage>
</organism>
<protein>
    <recommendedName>
        <fullName evidence="4">Protein EMBRYO SAC DEVELOPMENT ARREST 3, chloroplastic</fullName>
    </recommendedName>
</protein>
<evidence type="ECO:0000313" key="2">
    <source>
        <dbReference type="EMBL" id="PXF42346.1"/>
    </source>
</evidence>
<evidence type="ECO:0000313" key="3">
    <source>
        <dbReference type="Proteomes" id="UP000247409"/>
    </source>
</evidence>
<dbReference type="EMBL" id="NBIV01000167">
    <property type="protein sequence ID" value="PXF42346.1"/>
    <property type="molecule type" value="Genomic_DNA"/>
</dbReference>
<dbReference type="InterPro" id="IPR036410">
    <property type="entry name" value="HSP_DnaJ_Cys-rich_dom_sf"/>
</dbReference>
<proteinExistence type="predicted"/>
<dbReference type="PANTHER" id="PTHR15852">
    <property type="entry name" value="PLASTID TRANSCRIPTIONALLY ACTIVE PROTEIN"/>
    <property type="match status" value="1"/>
</dbReference>
<accession>A0A2V3IJS4</accession>
<name>A0A2V3IJS4_9FLOR</name>
<dbReference type="SUPFAM" id="SSF57938">
    <property type="entry name" value="DnaJ/Hsp40 cysteine-rich domain"/>
    <property type="match status" value="1"/>
</dbReference>
<dbReference type="Proteomes" id="UP000247409">
    <property type="component" value="Unassembled WGS sequence"/>
</dbReference>
<comment type="caution">
    <text evidence="2">The sequence shown here is derived from an EMBL/GenBank/DDBJ whole genome shotgun (WGS) entry which is preliminary data.</text>
</comment>